<feature type="repeat" description="PPR" evidence="6">
    <location>
        <begin position="182"/>
        <end position="216"/>
    </location>
</feature>
<dbReference type="FunFam" id="1.25.40.10:FF:000395">
    <property type="entry name" value="Pentatricopeptide repeat-containing protein chloroplastic"/>
    <property type="match status" value="1"/>
</dbReference>
<keyword evidence="5" id="KW-0809">Transit peptide</keyword>
<comment type="subcellular location">
    <subcellularLocation>
        <location evidence="1">Plastid</location>
        <location evidence="1">Chloroplast</location>
    </subcellularLocation>
</comment>
<feature type="repeat" description="PPR" evidence="6">
    <location>
        <begin position="426"/>
        <end position="460"/>
    </location>
</feature>
<protein>
    <recommendedName>
        <fullName evidence="7">DYW domain-containing protein</fullName>
    </recommendedName>
</protein>
<gene>
    <name evidence="8" type="ORF">SI8410_13017271</name>
</gene>
<name>A0A7I8L985_SPIIN</name>
<organism evidence="8 9">
    <name type="scientific">Spirodela intermedia</name>
    <name type="common">Intermediate duckweed</name>
    <dbReference type="NCBI Taxonomy" id="51605"/>
    <lineage>
        <taxon>Eukaryota</taxon>
        <taxon>Viridiplantae</taxon>
        <taxon>Streptophyta</taxon>
        <taxon>Embryophyta</taxon>
        <taxon>Tracheophyta</taxon>
        <taxon>Spermatophyta</taxon>
        <taxon>Magnoliopsida</taxon>
        <taxon>Liliopsida</taxon>
        <taxon>Araceae</taxon>
        <taxon>Lemnoideae</taxon>
        <taxon>Spirodela</taxon>
    </lineage>
</organism>
<dbReference type="PANTHER" id="PTHR24015:SF1063">
    <property type="entry name" value="OS12G0156900 PROTEIN"/>
    <property type="match status" value="1"/>
</dbReference>
<dbReference type="InterPro" id="IPR011990">
    <property type="entry name" value="TPR-like_helical_dom_sf"/>
</dbReference>
<dbReference type="InterPro" id="IPR032867">
    <property type="entry name" value="DYW_dom"/>
</dbReference>
<dbReference type="PANTHER" id="PTHR24015">
    <property type="entry name" value="OS07G0578800 PROTEIN-RELATED"/>
    <property type="match status" value="1"/>
</dbReference>
<dbReference type="FunFam" id="1.25.40.10:FF:000031">
    <property type="entry name" value="Pentatricopeptide repeat-containing protein mitochondrial"/>
    <property type="match status" value="2"/>
</dbReference>
<dbReference type="OrthoDB" id="185373at2759"/>
<dbReference type="GO" id="GO:0009451">
    <property type="term" value="P:RNA modification"/>
    <property type="evidence" value="ECO:0007669"/>
    <property type="project" value="InterPro"/>
</dbReference>
<dbReference type="GO" id="GO:0009507">
    <property type="term" value="C:chloroplast"/>
    <property type="evidence" value="ECO:0007669"/>
    <property type="project" value="UniProtKB-SubCell"/>
</dbReference>
<dbReference type="GO" id="GO:0008270">
    <property type="term" value="F:zinc ion binding"/>
    <property type="evidence" value="ECO:0007669"/>
    <property type="project" value="InterPro"/>
</dbReference>
<dbReference type="EMBL" id="LR746276">
    <property type="protein sequence ID" value="CAA7406593.1"/>
    <property type="molecule type" value="Genomic_DNA"/>
</dbReference>
<keyword evidence="4" id="KW-0677">Repeat</keyword>
<sequence>MAFFAEMRLAEVRPVVYNLTYLFKAAADRSNLRRGREIHAQLIANGFSGNVHAATAVVNLYAKCRRMVDARKVFDRMLERDLVAWNAVVAGYSQNGVAAEAVEMVAQLQAAGERPDSITIVAALPACADLGSLKAGKSIHAHSIRAGFSSLVNVATALVGMYSRCGALATARLVFERMRAKNVVSWNSMIDGYAQGGDAEEAMRLFEQMLAEGIKPTEVTIMAAVHACSDLQDLEMGKKLHKLVAELGLSSNVSVMNSLIAMYSRCRRVETAVEIFEGLRQRGTATLVSWNAMISGYAQNRRGGAALELFRMMVAQRNDAVQPDSFTLVSVIQAVAELSVLRHARWIHGCAARRHLLGNVYVATALVDTYAKCGGVPLARKVFDLAAEKHVTTWNAMIDGYGTHGLGRDALQAFDEMRSSSPTRPNEVTFLCVLSACSHSGLVPEGRRVFAAMEDYGLVPGKDHYSAMVDLLGRAGRLREAWEFIEAMPAVAGISVFGALLGACKIHRDVGMAEKAAERLFLLEPADGGYHVLLSNIYAAAGMWPEVARVRRDMERKALRKVPGWTSIEFKNEVHTFFSGDTNHPLKERIYAKLEELMEEIKAAGYVPDASSVHDVEADVQEQLLITHSEKLAIAFGLVSSAAGATIQIRKNLRVCADCHTATKFISLVTGREIIVRDVQRFHHFKDGRCSCGDYW</sequence>
<dbReference type="FunFam" id="1.25.40.10:FF:000344">
    <property type="entry name" value="Pentatricopeptide repeat-containing protein"/>
    <property type="match status" value="1"/>
</dbReference>
<keyword evidence="3" id="KW-0934">Plastid</keyword>
<dbReference type="FunFam" id="1.25.40.10:FF:000366">
    <property type="entry name" value="Pentatricopeptide (PPR) repeat-containing protein"/>
    <property type="match status" value="1"/>
</dbReference>
<dbReference type="Proteomes" id="UP000663760">
    <property type="component" value="Chromosome 13"/>
</dbReference>
<feature type="repeat" description="PPR" evidence="6">
    <location>
        <begin position="390"/>
        <end position="424"/>
    </location>
</feature>
<dbReference type="Pfam" id="PF14432">
    <property type="entry name" value="DYW_deaminase"/>
    <property type="match status" value="1"/>
</dbReference>
<dbReference type="GO" id="GO:0003723">
    <property type="term" value="F:RNA binding"/>
    <property type="evidence" value="ECO:0007669"/>
    <property type="project" value="InterPro"/>
</dbReference>
<dbReference type="AlphaFoldDB" id="A0A7I8L985"/>
<evidence type="ECO:0000256" key="1">
    <source>
        <dbReference type="ARBA" id="ARBA00004229"/>
    </source>
</evidence>
<feature type="domain" description="DYW" evidence="7">
    <location>
        <begin position="605"/>
        <end position="696"/>
    </location>
</feature>
<dbReference type="InterPro" id="IPR046848">
    <property type="entry name" value="E_motif"/>
</dbReference>
<dbReference type="InterPro" id="IPR002885">
    <property type="entry name" value="PPR_rpt"/>
</dbReference>
<keyword evidence="2" id="KW-0150">Chloroplast</keyword>
<accession>A0A7I8L985</accession>
<feature type="repeat" description="PPR" evidence="6">
    <location>
        <begin position="252"/>
        <end position="286"/>
    </location>
</feature>
<proteinExistence type="predicted"/>
<evidence type="ECO:0000259" key="7">
    <source>
        <dbReference type="Pfam" id="PF14432"/>
    </source>
</evidence>
<dbReference type="PROSITE" id="PS51375">
    <property type="entry name" value="PPR"/>
    <property type="match status" value="5"/>
</dbReference>
<dbReference type="Pfam" id="PF01535">
    <property type="entry name" value="PPR"/>
    <property type="match status" value="5"/>
</dbReference>
<dbReference type="Gene3D" id="1.25.40.10">
    <property type="entry name" value="Tetratricopeptide repeat domain"/>
    <property type="match status" value="5"/>
</dbReference>
<evidence type="ECO:0000256" key="3">
    <source>
        <dbReference type="ARBA" id="ARBA00022640"/>
    </source>
</evidence>
<reference evidence="8" key="1">
    <citation type="submission" date="2020-02" db="EMBL/GenBank/DDBJ databases">
        <authorList>
            <person name="Scholz U."/>
            <person name="Mascher M."/>
            <person name="Fiebig A."/>
        </authorList>
    </citation>
    <scope>NUCLEOTIDE SEQUENCE</scope>
</reference>
<dbReference type="InterPro" id="IPR046960">
    <property type="entry name" value="PPR_At4g14850-like_plant"/>
</dbReference>
<dbReference type="NCBIfam" id="TIGR00756">
    <property type="entry name" value="PPR"/>
    <property type="match status" value="5"/>
</dbReference>
<evidence type="ECO:0000313" key="8">
    <source>
        <dbReference type="EMBL" id="CAA7406593.1"/>
    </source>
</evidence>
<dbReference type="InterPro" id="IPR046849">
    <property type="entry name" value="E2_motif"/>
</dbReference>
<keyword evidence="9" id="KW-1185">Reference proteome</keyword>
<evidence type="ECO:0000256" key="4">
    <source>
        <dbReference type="ARBA" id="ARBA00022737"/>
    </source>
</evidence>
<evidence type="ECO:0000256" key="6">
    <source>
        <dbReference type="PROSITE-ProRule" id="PRU00708"/>
    </source>
</evidence>
<evidence type="ECO:0000256" key="2">
    <source>
        <dbReference type="ARBA" id="ARBA00022528"/>
    </source>
</evidence>
<dbReference type="Pfam" id="PF20431">
    <property type="entry name" value="E_motif"/>
    <property type="match status" value="1"/>
</dbReference>
<dbReference type="Pfam" id="PF13041">
    <property type="entry name" value="PPR_2"/>
    <property type="match status" value="2"/>
</dbReference>
<dbReference type="Pfam" id="PF20430">
    <property type="entry name" value="Eplus_motif"/>
    <property type="match status" value="1"/>
</dbReference>
<evidence type="ECO:0000256" key="5">
    <source>
        <dbReference type="ARBA" id="ARBA00022946"/>
    </source>
</evidence>
<feature type="repeat" description="PPR" evidence="6">
    <location>
        <begin position="81"/>
        <end position="115"/>
    </location>
</feature>
<evidence type="ECO:0000313" key="9">
    <source>
        <dbReference type="Proteomes" id="UP000663760"/>
    </source>
</evidence>